<keyword evidence="2" id="KW-1185">Reference proteome</keyword>
<gene>
    <name evidence="1" type="ORF">AVEN_231788_1</name>
</gene>
<dbReference type="AlphaFoldDB" id="A0A4Y2CJ24"/>
<dbReference type="Proteomes" id="UP000499080">
    <property type="component" value="Unassembled WGS sequence"/>
</dbReference>
<feature type="non-terminal residue" evidence="1">
    <location>
        <position position="19"/>
    </location>
</feature>
<evidence type="ECO:0000313" key="2">
    <source>
        <dbReference type="Proteomes" id="UP000499080"/>
    </source>
</evidence>
<proteinExistence type="predicted"/>
<organism evidence="1 2">
    <name type="scientific">Araneus ventricosus</name>
    <name type="common">Orbweaver spider</name>
    <name type="synonym">Epeira ventricosa</name>
    <dbReference type="NCBI Taxonomy" id="182803"/>
    <lineage>
        <taxon>Eukaryota</taxon>
        <taxon>Metazoa</taxon>
        <taxon>Ecdysozoa</taxon>
        <taxon>Arthropoda</taxon>
        <taxon>Chelicerata</taxon>
        <taxon>Arachnida</taxon>
        <taxon>Araneae</taxon>
        <taxon>Araneomorphae</taxon>
        <taxon>Entelegynae</taxon>
        <taxon>Araneoidea</taxon>
        <taxon>Araneidae</taxon>
        <taxon>Araneus</taxon>
    </lineage>
</organism>
<protein>
    <submittedName>
        <fullName evidence="1">Uncharacterized protein</fullName>
    </submittedName>
</protein>
<evidence type="ECO:0000313" key="1">
    <source>
        <dbReference type="EMBL" id="GBM04343.1"/>
    </source>
</evidence>
<sequence>MVLITSGPLHPNGYDDRRG</sequence>
<comment type="caution">
    <text evidence="1">The sequence shown here is derived from an EMBL/GenBank/DDBJ whole genome shotgun (WGS) entry which is preliminary data.</text>
</comment>
<dbReference type="EMBL" id="BGPR01086681">
    <property type="protein sequence ID" value="GBM04343.1"/>
    <property type="molecule type" value="Genomic_DNA"/>
</dbReference>
<accession>A0A4Y2CJ24</accession>
<name>A0A4Y2CJ24_ARAVE</name>
<reference evidence="1 2" key="1">
    <citation type="journal article" date="2019" name="Sci. Rep.">
        <title>Orb-weaving spider Araneus ventricosus genome elucidates the spidroin gene catalogue.</title>
        <authorList>
            <person name="Kono N."/>
            <person name="Nakamura H."/>
            <person name="Ohtoshi R."/>
            <person name="Moran D.A.P."/>
            <person name="Shinohara A."/>
            <person name="Yoshida Y."/>
            <person name="Fujiwara M."/>
            <person name="Mori M."/>
            <person name="Tomita M."/>
            <person name="Arakawa K."/>
        </authorList>
    </citation>
    <scope>NUCLEOTIDE SEQUENCE [LARGE SCALE GENOMIC DNA]</scope>
</reference>